<dbReference type="InterPro" id="IPR000585">
    <property type="entry name" value="Hemopexin-like_dom"/>
</dbReference>
<dbReference type="InterPro" id="IPR006026">
    <property type="entry name" value="Peptidase_Metallo"/>
</dbReference>
<sequence>MFTSEFEAPLPLSRSPGPGQVDAESSPEATATCNYDLPVGWTTNQSFLTPMTGLGNTKTTTMIALLLLALVAHSSALPVPSGDKDNRLLAEKYLRRFYGFPAGLQGKQQASGVFETKIKEMQKFFKLEVTGNLDDNTLELMKLARCGVPDIGEYNHFPRHLKWQNNNVTFRILNYTPDLKKSDVDRAIRSALNVWSDVTPLTFKKLHKGNADIMISFGSKEHGDYNPFDGPNGLLAHAYPPGQGIGGDTHFDEDEHWTKDSSAYNLFVVAAHELGHALGMSHSTDVGALMYPIYSYTTGYPLSEDDIEGIQALYGPNPNSKKVKPRPDAPNKCDPTLSFDAATELRGETIIFKDRFYWRLHPQMPEPEQTLIKSTWPSIPNRVDAAYENPEKDRVIIFSGIRMWALNGYDLVDGYPKYIHKLGLPKTIRKIDAAVYIRDTGKTLLFTDEDYWSYDEATGTMDKGYPRSIEDDFPGMDDEVDAAVYHYGYLYFFHEHMQYEYSYNSRKVIRIMRTNSILNC</sequence>
<dbReference type="PROSITE" id="PS51642">
    <property type="entry name" value="HEMOPEXIN_2"/>
    <property type="match status" value="3"/>
</dbReference>
<keyword evidence="6" id="KW-0645">Protease</keyword>
<feature type="region of interest" description="Disordered" evidence="25">
    <location>
        <begin position="1"/>
        <end position="29"/>
    </location>
</feature>
<dbReference type="Proteomes" id="UP000314980">
    <property type="component" value="Unassembled WGS sequence"/>
</dbReference>
<feature type="binding site" evidence="21">
    <location>
        <position position="386"/>
    </location>
    <ligand>
        <name>Ca(2+)</name>
        <dbReference type="ChEBI" id="CHEBI:29108"/>
        <label>5</label>
    </ligand>
</feature>
<feature type="binding site" evidence="21">
    <location>
        <position position="255"/>
    </location>
    <ligand>
        <name>Ca(2+)</name>
        <dbReference type="ChEBI" id="CHEBI:29108"/>
        <label>3</label>
    </ligand>
</feature>
<feature type="binding site" evidence="21">
    <location>
        <position position="434"/>
    </location>
    <ligand>
        <name>Ca(2+)</name>
        <dbReference type="ChEBI" id="CHEBI:29108"/>
        <label>5</label>
    </ligand>
</feature>
<dbReference type="FunFam" id="3.40.390.10:FF:000007">
    <property type="entry name" value="Collagenase 3"/>
    <property type="match status" value="1"/>
</dbReference>
<feature type="repeat" description="Hemopexin" evidence="24">
    <location>
        <begin position="380"/>
        <end position="426"/>
    </location>
</feature>
<dbReference type="InterPro" id="IPR001818">
    <property type="entry name" value="Pept_M10_metallopeptidase"/>
</dbReference>
<dbReference type="RefSeq" id="XP_018554449.2">
    <property type="nucleotide sequence ID" value="XM_018698933.2"/>
</dbReference>
<dbReference type="PANTHER" id="PTHR10201:SF165">
    <property type="entry name" value="COLLAGENASE 3"/>
    <property type="match status" value="1"/>
</dbReference>
<evidence type="ECO:0000256" key="9">
    <source>
        <dbReference type="ARBA" id="ARBA00022737"/>
    </source>
</evidence>
<evidence type="ECO:0000256" key="7">
    <source>
        <dbReference type="ARBA" id="ARBA00022723"/>
    </source>
</evidence>
<evidence type="ECO:0000256" key="18">
    <source>
        <dbReference type="ARBA" id="ARBA00031807"/>
    </source>
</evidence>
<evidence type="ECO:0000256" key="4">
    <source>
        <dbReference type="ARBA" id="ARBA00022525"/>
    </source>
</evidence>
<dbReference type="GO" id="GO:0004222">
    <property type="term" value="F:metalloendopeptidase activity"/>
    <property type="evidence" value="ECO:0007669"/>
    <property type="project" value="InterPro"/>
</dbReference>
<proteinExistence type="inferred from homology"/>
<evidence type="ECO:0000256" key="13">
    <source>
        <dbReference type="ARBA" id="ARBA00023049"/>
    </source>
</evidence>
<evidence type="ECO:0000256" key="3">
    <source>
        <dbReference type="ARBA" id="ARBA00018037"/>
    </source>
</evidence>
<dbReference type="SUPFAM" id="SSF47090">
    <property type="entry name" value="PGBD-like"/>
    <property type="match status" value="1"/>
</dbReference>
<feature type="active site" evidence="19">
    <location>
        <position position="273"/>
    </location>
</feature>
<dbReference type="InterPro" id="IPR018487">
    <property type="entry name" value="Hemopexin-like_repeat"/>
</dbReference>
<feature type="disulfide bond" evidence="22">
    <location>
        <begin position="333"/>
        <end position="520"/>
    </location>
</feature>
<keyword evidence="13" id="KW-0482">Metalloprotease</keyword>
<comment type="cofactor">
    <cofactor evidence="21">
        <name>Zn(2+)</name>
        <dbReference type="ChEBI" id="CHEBI:29105"/>
    </cofactor>
    <text evidence="21">Binds 2 Zn(2+) ions per subunit.</text>
</comment>
<feature type="repeat" description="Hemopexin" evidence="24">
    <location>
        <begin position="330"/>
        <end position="379"/>
    </location>
</feature>
<dbReference type="InterPro" id="IPR002477">
    <property type="entry name" value="Peptidoglycan-bd-like"/>
</dbReference>
<feature type="binding site" evidence="21">
    <location>
        <position position="250"/>
    </location>
    <ligand>
        <name>Zn(2+)</name>
        <dbReference type="ChEBI" id="CHEBI:29105"/>
        <label>1</label>
    </ligand>
</feature>
<dbReference type="GO" id="GO:0006508">
    <property type="term" value="P:proteolysis"/>
    <property type="evidence" value="ECO:0007669"/>
    <property type="project" value="UniProtKB-KW"/>
</dbReference>
<dbReference type="OrthoDB" id="406838at2759"/>
<feature type="binding site" evidence="21">
    <location>
        <position position="481"/>
    </location>
    <ligand>
        <name>Ca(2+)</name>
        <dbReference type="ChEBI" id="CHEBI:29108"/>
        <label>4</label>
    </ligand>
</feature>
<feature type="binding site" evidence="21">
    <location>
        <position position="237"/>
    </location>
    <ligand>
        <name>Zn(2+)</name>
        <dbReference type="ChEBI" id="CHEBI:29105"/>
        <label>1</label>
    </ligand>
</feature>
<feature type="binding site" evidence="21">
    <location>
        <position position="255"/>
    </location>
    <ligand>
        <name>Ca(2+)</name>
        <dbReference type="ChEBI" id="CHEBI:29108"/>
        <label>1</label>
    </ligand>
</feature>
<evidence type="ECO:0000256" key="17">
    <source>
        <dbReference type="ARBA" id="ARBA00023180"/>
    </source>
</evidence>
<feature type="binding site" evidence="21">
    <location>
        <position position="290"/>
    </location>
    <ligand>
        <name>Zn(2+)</name>
        <dbReference type="ChEBI" id="CHEBI:29105"/>
        <label>2</label>
        <note>catalytic</note>
    </ligand>
</feature>
<dbReference type="InParanoid" id="A0A4W6CU96"/>
<comment type="cofactor">
    <cofactor evidence="21">
        <name>Ca(2+)</name>
        <dbReference type="ChEBI" id="CHEBI:29108"/>
    </cofactor>
    <text evidence="21">Can bind about 5 Ca(2+) ions per subunit.</text>
</comment>
<evidence type="ECO:0000256" key="2">
    <source>
        <dbReference type="ARBA" id="ARBA00010370"/>
    </source>
</evidence>
<dbReference type="PIRSF" id="PIRSF001191">
    <property type="entry name" value="Peptidase_M10A_matrix"/>
    <property type="match status" value="1"/>
</dbReference>
<feature type="binding site" evidence="21">
    <location>
        <position position="248"/>
    </location>
    <ligand>
        <name>Ca(2+)</name>
        <dbReference type="ChEBI" id="CHEBI:29108"/>
        <label>2</label>
    </ligand>
</feature>
<keyword evidence="12 21" id="KW-0106">Calcium</keyword>
<comment type="subcellular location">
    <subcellularLocation>
        <location evidence="1">Secreted</location>
        <location evidence="1">Extracellular space</location>
        <location evidence="1">Extracellular matrix</location>
    </subcellularLocation>
</comment>
<keyword evidence="9" id="KW-0677">Repeat</keyword>
<evidence type="ECO:0000256" key="11">
    <source>
        <dbReference type="ARBA" id="ARBA00022833"/>
    </source>
</evidence>
<keyword evidence="28" id="KW-1185">Reference proteome</keyword>
<dbReference type="GO" id="GO:0008270">
    <property type="term" value="F:zinc ion binding"/>
    <property type="evidence" value="ECO:0007669"/>
    <property type="project" value="InterPro"/>
</dbReference>
<feature type="binding site" evidence="21">
    <location>
        <position position="340"/>
    </location>
    <ligand>
        <name>Ca(2+)</name>
        <dbReference type="ChEBI" id="CHEBI:29108"/>
        <label>4</label>
    </ligand>
</feature>
<protein>
    <recommendedName>
        <fullName evidence="3">Collagenase 3</fullName>
    </recommendedName>
    <alternativeName>
        <fullName evidence="18">Matrix metalloproteinase-13</fullName>
    </alternativeName>
</protein>
<evidence type="ECO:0000256" key="12">
    <source>
        <dbReference type="ARBA" id="ARBA00022837"/>
    </source>
</evidence>
<feature type="binding site" evidence="21">
    <location>
        <position position="246"/>
    </location>
    <ligand>
        <name>Ca(2+)</name>
        <dbReference type="ChEBI" id="CHEBI:29108"/>
        <label>2</label>
    </ligand>
</feature>
<feature type="binding site" evidence="21">
    <location>
        <position position="230"/>
    </location>
    <ligand>
        <name>Ca(2+)</name>
        <dbReference type="ChEBI" id="CHEBI:29108"/>
        <label>3</label>
    </ligand>
</feature>
<keyword evidence="5" id="KW-0272">Extracellular matrix</keyword>
<dbReference type="InterPro" id="IPR018486">
    <property type="entry name" value="Hemopexin_CS"/>
</dbReference>
<dbReference type="GO" id="GO:0031012">
    <property type="term" value="C:extracellular matrix"/>
    <property type="evidence" value="ECO:0007669"/>
    <property type="project" value="InterPro"/>
</dbReference>
<dbReference type="GeneID" id="108898845"/>
<dbReference type="GO" id="GO:0005615">
    <property type="term" value="C:extracellular space"/>
    <property type="evidence" value="ECO:0007669"/>
    <property type="project" value="TreeGrafter"/>
</dbReference>
<reference evidence="28" key="1">
    <citation type="submission" date="2015-09" db="EMBL/GenBank/DDBJ databases">
        <authorList>
            <person name="Sai Rama Sridatta P."/>
        </authorList>
    </citation>
    <scope>NUCLEOTIDE SEQUENCE [LARGE SCALE GENOMIC DNA]</scope>
</reference>
<feature type="binding site" evidence="20">
    <location>
        <position position="282"/>
    </location>
    <ligand>
        <name>Zn(2+)</name>
        <dbReference type="ChEBI" id="CHEBI:29105"/>
        <label>2</label>
        <note>catalytic</note>
    </ligand>
</feature>
<evidence type="ECO:0000256" key="16">
    <source>
        <dbReference type="ARBA" id="ARBA00023157"/>
    </source>
</evidence>
<dbReference type="CDD" id="cd00094">
    <property type="entry name" value="HX"/>
    <property type="match status" value="1"/>
</dbReference>
<dbReference type="CDD" id="cd04278">
    <property type="entry name" value="ZnMc_MMP"/>
    <property type="match status" value="1"/>
</dbReference>
<keyword evidence="11 20" id="KW-0862">Zinc</keyword>
<evidence type="ECO:0000256" key="15">
    <source>
        <dbReference type="ARBA" id="ARBA00023145"/>
    </source>
</evidence>
<evidence type="ECO:0000256" key="20">
    <source>
        <dbReference type="PIRSR" id="PIRSR001191-2"/>
    </source>
</evidence>
<evidence type="ECO:0000256" key="24">
    <source>
        <dbReference type="PROSITE-ProRule" id="PRU01011"/>
    </source>
</evidence>
<dbReference type="GeneTree" id="ENSGT00940000166189"/>
<dbReference type="Pfam" id="PF01471">
    <property type="entry name" value="PG_binding_1"/>
    <property type="match status" value="1"/>
</dbReference>
<feature type="binding site" evidence="21">
    <location>
        <position position="212"/>
    </location>
    <ligand>
        <name>Ca(2+)</name>
        <dbReference type="ChEBI" id="CHEBI:29108"/>
        <label>2</label>
    </ligand>
</feature>
<evidence type="ECO:0000256" key="6">
    <source>
        <dbReference type="ARBA" id="ARBA00022670"/>
    </source>
</evidence>
<keyword evidence="14" id="KW-0177">Collagen degradation</keyword>
<dbReference type="InterPro" id="IPR036365">
    <property type="entry name" value="PGBD-like_sf"/>
</dbReference>
<dbReference type="SMART" id="SM00120">
    <property type="entry name" value="HX"/>
    <property type="match status" value="4"/>
</dbReference>
<dbReference type="Pfam" id="PF00045">
    <property type="entry name" value="Hemopexin"/>
    <property type="match status" value="3"/>
</dbReference>
<evidence type="ECO:0000256" key="10">
    <source>
        <dbReference type="ARBA" id="ARBA00022801"/>
    </source>
</evidence>
<keyword evidence="4" id="KW-0964">Secreted</keyword>
<dbReference type="KEGG" id="lcf:108898845"/>
<feature type="binding site" evidence="20">
    <location>
        <position position="272"/>
    </location>
    <ligand>
        <name>Zn(2+)</name>
        <dbReference type="ChEBI" id="CHEBI:29105"/>
        <label>2</label>
        <note>catalytic</note>
    </ligand>
</feature>
<keyword evidence="8" id="KW-0732">Signal</keyword>
<evidence type="ECO:0000256" key="25">
    <source>
        <dbReference type="SAM" id="MobiDB-lite"/>
    </source>
</evidence>
<evidence type="ECO:0000256" key="14">
    <source>
        <dbReference type="ARBA" id="ARBA00023105"/>
    </source>
</evidence>
<feature type="binding site" evidence="21">
    <location>
        <position position="252"/>
    </location>
    <ligand>
        <name>Ca(2+)</name>
        <dbReference type="ChEBI" id="CHEBI:29108"/>
        <label>3</label>
    </ligand>
</feature>
<feature type="binding site" evidence="21">
    <location>
        <position position="384"/>
    </location>
    <ligand>
        <name>Ca(2+)</name>
        <dbReference type="ChEBI" id="CHEBI:29108"/>
        <label>4</label>
    </ligand>
</feature>
<evidence type="ECO:0000256" key="5">
    <source>
        <dbReference type="ARBA" id="ARBA00022530"/>
    </source>
</evidence>
<dbReference type="CTD" id="100006896"/>
<feature type="binding site" evidence="21">
    <location>
        <position position="222"/>
    </location>
    <ligand>
        <name>Zn(2+)</name>
        <dbReference type="ChEBI" id="CHEBI:29105"/>
        <label>1</label>
    </ligand>
</feature>
<feature type="binding site" evidence="20">
    <location>
        <position position="276"/>
    </location>
    <ligand>
        <name>Zn(2+)</name>
        <dbReference type="ChEBI" id="CHEBI:29105"/>
        <label>2</label>
        <note>catalytic</note>
    </ligand>
</feature>
<evidence type="ECO:0000256" key="1">
    <source>
        <dbReference type="ARBA" id="ARBA00004498"/>
    </source>
</evidence>
<feature type="binding site" evidence="21">
    <location>
        <position position="224"/>
    </location>
    <ligand>
        <name>Zn(2+)</name>
        <dbReference type="ChEBI" id="CHEBI:29105"/>
        <label>1</label>
    </ligand>
</feature>
<dbReference type="GO" id="GO:0030574">
    <property type="term" value="P:collagen catabolic process"/>
    <property type="evidence" value="ECO:0007669"/>
    <property type="project" value="UniProtKB-KW"/>
</dbReference>
<evidence type="ECO:0000256" key="22">
    <source>
        <dbReference type="PIRSR" id="PIRSR621190-3"/>
    </source>
</evidence>
<dbReference type="Ensembl" id="ENSLCAT00010016292.1">
    <property type="protein sequence ID" value="ENSLCAP00010015942.1"/>
    <property type="gene ID" value="ENSLCAG00010007522.1"/>
</dbReference>
<dbReference type="InterPro" id="IPR024079">
    <property type="entry name" value="MetalloPept_cat_dom_sf"/>
</dbReference>
<dbReference type="GO" id="GO:0030198">
    <property type="term" value="P:extracellular matrix organization"/>
    <property type="evidence" value="ECO:0007669"/>
    <property type="project" value="TreeGrafter"/>
</dbReference>
<keyword evidence="10" id="KW-0378">Hydrolase</keyword>
<dbReference type="AlphaFoldDB" id="A0A4W6CU96"/>
<feature type="repeat" description="Hemopexin" evidence="24">
    <location>
        <begin position="428"/>
        <end position="476"/>
    </location>
</feature>
<dbReference type="SUPFAM" id="SSF50923">
    <property type="entry name" value="Hemopexin-like domain"/>
    <property type="match status" value="1"/>
</dbReference>
<dbReference type="InterPro" id="IPR021190">
    <property type="entry name" value="Pept_M10A"/>
</dbReference>
<dbReference type="PANTHER" id="PTHR10201">
    <property type="entry name" value="MATRIX METALLOPROTEINASE"/>
    <property type="match status" value="1"/>
</dbReference>
<reference evidence="27" key="2">
    <citation type="submission" date="2025-08" db="UniProtKB">
        <authorList>
            <consortium name="Ensembl"/>
        </authorList>
    </citation>
    <scope>IDENTIFICATION</scope>
</reference>
<keyword evidence="16 22" id="KW-1015">Disulfide bond</keyword>
<feature type="binding site" evidence="21">
    <location>
        <position position="234"/>
    </location>
    <ligand>
        <name>Ca(2+)</name>
        <dbReference type="ChEBI" id="CHEBI:29108"/>
        <label>3</label>
    </ligand>
</feature>
<comment type="similarity">
    <text evidence="2">Belongs to the peptidase M10A family.</text>
</comment>
<evidence type="ECO:0000256" key="23">
    <source>
        <dbReference type="PIRSR" id="PIRSR621190-4"/>
    </source>
</evidence>
<name>A0A4W6CU96_LATCA</name>
<dbReference type="Gene3D" id="2.110.10.10">
    <property type="entry name" value="Hemopexin-like domain"/>
    <property type="match status" value="1"/>
</dbReference>
<feature type="domain" description="Peptidase metallopeptidase" evidence="26">
    <location>
        <begin position="159"/>
        <end position="316"/>
    </location>
</feature>
<evidence type="ECO:0000256" key="19">
    <source>
        <dbReference type="PIRSR" id="PIRSR001191-1"/>
    </source>
</evidence>
<dbReference type="PROSITE" id="PS00024">
    <property type="entry name" value="HEMOPEXIN"/>
    <property type="match status" value="1"/>
</dbReference>
<evidence type="ECO:0000256" key="21">
    <source>
        <dbReference type="PIRSR" id="PIRSR621190-2"/>
    </source>
</evidence>
<dbReference type="STRING" id="8187.ENSLCAP00010015942"/>
<dbReference type="InterPro" id="IPR036375">
    <property type="entry name" value="Hemopexin-like_dom_sf"/>
</dbReference>
<dbReference type="Gene3D" id="3.40.390.10">
    <property type="entry name" value="Collagenase (Catalytic Domain)"/>
    <property type="match status" value="1"/>
</dbReference>
<keyword evidence="7 20" id="KW-0479">Metal-binding</keyword>
<dbReference type="PRINTS" id="PR00138">
    <property type="entry name" value="MATRIXIN"/>
</dbReference>
<dbReference type="Pfam" id="PF00413">
    <property type="entry name" value="Peptidase_M10"/>
    <property type="match status" value="1"/>
</dbReference>
<feature type="binding site" evidence="21">
    <location>
        <position position="178"/>
    </location>
    <ligand>
        <name>Ca(2+)</name>
        <dbReference type="ChEBI" id="CHEBI:29108"/>
        <label>1</label>
    </ligand>
</feature>
<accession>A0A4W6CU96</accession>
<feature type="binding site" description="in inhibited form" evidence="21">
    <location>
        <position position="146"/>
    </location>
    <ligand>
        <name>Zn(2+)</name>
        <dbReference type="ChEBI" id="CHEBI:29105"/>
        <label>2</label>
        <note>catalytic</note>
    </ligand>
</feature>
<evidence type="ECO:0000313" key="27">
    <source>
        <dbReference type="Ensembl" id="ENSLCAP00010015942.1"/>
    </source>
</evidence>
<organism evidence="27 28">
    <name type="scientific">Lates calcarifer</name>
    <name type="common">Barramundi</name>
    <name type="synonym">Holocentrus calcarifer</name>
    <dbReference type="NCBI Taxonomy" id="8187"/>
    <lineage>
        <taxon>Eukaryota</taxon>
        <taxon>Metazoa</taxon>
        <taxon>Chordata</taxon>
        <taxon>Craniata</taxon>
        <taxon>Vertebrata</taxon>
        <taxon>Euteleostomi</taxon>
        <taxon>Actinopterygii</taxon>
        <taxon>Neopterygii</taxon>
        <taxon>Teleostei</taxon>
        <taxon>Neoteleostei</taxon>
        <taxon>Acanthomorphata</taxon>
        <taxon>Carangaria</taxon>
        <taxon>Carangaria incertae sedis</taxon>
        <taxon>Centropomidae</taxon>
        <taxon>Lates</taxon>
    </lineage>
</organism>
<evidence type="ECO:0000313" key="28">
    <source>
        <dbReference type="Proteomes" id="UP000314980"/>
    </source>
</evidence>
<dbReference type="SUPFAM" id="SSF55486">
    <property type="entry name" value="Metalloproteases ('zincins'), catalytic domain"/>
    <property type="match status" value="1"/>
</dbReference>
<reference evidence="27" key="3">
    <citation type="submission" date="2025-09" db="UniProtKB">
        <authorList>
            <consortium name="Ensembl"/>
        </authorList>
    </citation>
    <scope>IDENTIFICATION</scope>
</reference>
<keyword evidence="17" id="KW-0325">Glycoprotein</keyword>
<dbReference type="InterPro" id="IPR033739">
    <property type="entry name" value="M10A_MMP"/>
</dbReference>
<feature type="binding site" evidence="21">
    <location>
        <position position="229"/>
    </location>
    <ligand>
        <name>Ca(2+)</name>
        <dbReference type="ChEBI" id="CHEBI:29108"/>
        <label>3</label>
    </ligand>
</feature>
<dbReference type="SMART" id="SM00235">
    <property type="entry name" value="ZnMc"/>
    <property type="match status" value="1"/>
</dbReference>
<feature type="modified residue" description="Phosphotyrosine; by PKDCC" evidence="23">
    <location>
        <position position="415"/>
    </location>
</feature>
<evidence type="ECO:0000259" key="26">
    <source>
        <dbReference type="SMART" id="SM00235"/>
    </source>
</evidence>
<dbReference type="FunFam" id="2.110.10.10:FF:000002">
    <property type="entry name" value="Matrix metallopeptidase 3"/>
    <property type="match status" value="1"/>
</dbReference>
<keyword evidence="15" id="KW-0865">Zymogen</keyword>
<evidence type="ECO:0000256" key="8">
    <source>
        <dbReference type="ARBA" id="ARBA00022729"/>
    </source>
</evidence>